<protein>
    <submittedName>
        <fullName evidence="4">Uncharacterized protein</fullName>
    </submittedName>
</protein>
<keyword evidence="3" id="KW-0812">Transmembrane</keyword>
<sequence>MKKNSKGFTLVELLAIVVFLGIIAVIAAPNMTREIRRSEEENQSILNQKIDNAAHLYAAKYYASKLINNEDITFTLNDLQSDGLIDLKDNCSNNLDDEIIIDHNGYNYDNIKSDKDTCYQEQ</sequence>
<keyword evidence="2" id="KW-0178">Competence</keyword>
<evidence type="ECO:0000256" key="3">
    <source>
        <dbReference type="SAM" id="Phobius"/>
    </source>
</evidence>
<dbReference type="InterPro" id="IPR045584">
    <property type="entry name" value="Pilin-like"/>
</dbReference>
<dbReference type="Proteomes" id="UP000824074">
    <property type="component" value="Unassembled WGS sequence"/>
</dbReference>
<dbReference type="InterPro" id="IPR012902">
    <property type="entry name" value="N_methyl_site"/>
</dbReference>
<accession>A0A9D1IQA4</accession>
<keyword evidence="3" id="KW-0472">Membrane</keyword>
<evidence type="ECO:0000256" key="2">
    <source>
        <dbReference type="ARBA" id="ARBA00023287"/>
    </source>
</evidence>
<dbReference type="AlphaFoldDB" id="A0A9D1IQA4"/>
<comment type="caution">
    <text evidence="4">The sequence shown here is derived from an EMBL/GenBank/DDBJ whole genome shotgun (WGS) entry which is preliminary data.</text>
</comment>
<gene>
    <name evidence="4" type="ORF">IAB68_05625</name>
</gene>
<organism evidence="4 5">
    <name type="scientific">Candidatus Aphodocola excrementigallinarum</name>
    <dbReference type="NCBI Taxonomy" id="2840670"/>
    <lineage>
        <taxon>Bacteria</taxon>
        <taxon>Bacillati</taxon>
        <taxon>Bacillota</taxon>
        <taxon>Bacilli</taxon>
        <taxon>Candidatus Aphodocola</taxon>
    </lineage>
</organism>
<dbReference type="Gene3D" id="3.30.700.10">
    <property type="entry name" value="Glycoprotein, Type 4 Pilin"/>
    <property type="match status" value="1"/>
</dbReference>
<reference evidence="4" key="1">
    <citation type="submission" date="2020-10" db="EMBL/GenBank/DDBJ databases">
        <authorList>
            <person name="Gilroy R."/>
        </authorList>
    </citation>
    <scope>NUCLEOTIDE SEQUENCE</scope>
    <source>
        <strain evidence="4">CHK193-30670</strain>
    </source>
</reference>
<dbReference type="EMBL" id="DVMT01000056">
    <property type="protein sequence ID" value="HIU40761.1"/>
    <property type="molecule type" value="Genomic_DNA"/>
</dbReference>
<dbReference type="GO" id="GO:0009986">
    <property type="term" value="C:cell surface"/>
    <property type="evidence" value="ECO:0007669"/>
    <property type="project" value="UniProtKB-SubCell"/>
</dbReference>
<reference evidence="4" key="2">
    <citation type="journal article" date="2021" name="PeerJ">
        <title>Extensive microbial diversity within the chicken gut microbiome revealed by metagenomics and culture.</title>
        <authorList>
            <person name="Gilroy R."/>
            <person name="Ravi A."/>
            <person name="Getino M."/>
            <person name="Pursley I."/>
            <person name="Horton D.L."/>
            <person name="Alikhan N.F."/>
            <person name="Baker D."/>
            <person name="Gharbi K."/>
            <person name="Hall N."/>
            <person name="Watson M."/>
            <person name="Adriaenssens E.M."/>
            <person name="Foster-Nyarko E."/>
            <person name="Jarju S."/>
            <person name="Secka A."/>
            <person name="Antonio M."/>
            <person name="Oren A."/>
            <person name="Chaudhuri R.R."/>
            <person name="La Ragione R."/>
            <person name="Hildebrand F."/>
            <person name="Pallen M.J."/>
        </authorList>
    </citation>
    <scope>NUCLEOTIDE SEQUENCE</scope>
    <source>
        <strain evidence="4">CHK193-30670</strain>
    </source>
</reference>
<dbReference type="SUPFAM" id="SSF54523">
    <property type="entry name" value="Pili subunits"/>
    <property type="match status" value="1"/>
</dbReference>
<dbReference type="GO" id="GO:0030420">
    <property type="term" value="P:establishment of competence for transformation"/>
    <property type="evidence" value="ECO:0007669"/>
    <property type="project" value="UniProtKB-KW"/>
</dbReference>
<evidence type="ECO:0000256" key="1">
    <source>
        <dbReference type="ARBA" id="ARBA00004241"/>
    </source>
</evidence>
<evidence type="ECO:0000313" key="5">
    <source>
        <dbReference type="Proteomes" id="UP000824074"/>
    </source>
</evidence>
<comment type="subcellular location">
    <subcellularLocation>
        <location evidence="1">Cell surface</location>
    </subcellularLocation>
</comment>
<name>A0A9D1IQA4_9FIRM</name>
<dbReference type="Pfam" id="PF07963">
    <property type="entry name" value="N_methyl"/>
    <property type="match status" value="1"/>
</dbReference>
<evidence type="ECO:0000313" key="4">
    <source>
        <dbReference type="EMBL" id="HIU40761.1"/>
    </source>
</evidence>
<feature type="transmembrane region" description="Helical" evidence="3">
    <location>
        <begin position="7"/>
        <end position="28"/>
    </location>
</feature>
<dbReference type="PROSITE" id="PS00409">
    <property type="entry name" value="PROKAR_NTER_METHYL"/>
    <property type="match status" value="1"/>
</dbReference>
<proteinExistence type="predicted"/>
<keyword evidence="3" id="KW-1133">Transmembrane helix</keyword>